<comment type="similarity">
    <text evidence="1">Belongs to the inositol monophosphatase superfamily.</text>
</comment>
<feature type="binding site" evidence="5">
    <location>
        <position position="67"/>
    </location>
    <ligand>
        <name>Mg(2+)</name>
        <dbReference type="ChEBI" id="CHEBI:18420"/>
        <label>1</label>
        <note>catalytic</note>
    </ligand>
</feature>
<gene>
    <name evidence="6" type="ORF">BOW53_10680</name>
</gene>
<feature type="binding site" evidence="5">
    <location>
        <position position="91"/>
    </location>
    <ligand>
        <name>Mg(2+)</name>
        <dbReference type="ChEBI" id="CHEBI:18420"/>
        <label>1</label>
        <note>catalytic</note>
    </ligand>
</feature>
<dbReference type="Pfam" id="PF00459">
    <property type="entry name" value="Inositol_P"/>
    <property type="match status" value="1"/>
</dbReference>
<proteinExistence type="inferred from homology"/>
<dbReference type="PROSITE" id="PS00630">
    <property type="entry name" value="IMP_2"/>
    <property type="match status" value="1"/>
</dbReference>
<keyword evidence="7" id="KW-1185">Reference proteome</keyword>
<evidence type="ECO:0000313" key="6">
    <source>
        <dbReference type="EMBL" id="OOZ39671.1"/>
    </source>
</evidence>
<evidence type="ECO:0000256" key="3">
    <source>
        <dbReference type="ARBA" id="ARBA00022801"/>
    </source>
</evidence>
<evidence type="ECO:0000256" key="2">
    <source>
        <dbReference type="ARBA" id="ARBA00022723"/>
    </source>
</evidence>
<accession>A0A1T2L3K7</accession>
<reference evidence="6 7" key="1">
    <citation type="submission" date="2016-11" db="EMBL/GenBank/DDBJ databases">
        <title>Mixed transmission modes and dynamic genome evolution in an obligate animal-bacterial symbiosis.</title>
        <authorList>
            <person name="Russell S.L."/>
            <person name="Corbett-Detig R.B."/>
            <person name="Cavanaugh C.M."/>
        </authorList>
    </citation>
    <scope>NUCLEOTIDE SEQUENCE [LARGE SCALE GENOMIC DNA]</scope>
    <source>
        <strain evidence="6">Sveles-Q1</strain>
    </source>
</reference>
<keyword evidence="3" id="KW-0378">Hydrolase</keyword>
<evidence type="ECO:0000256" key="5">
    <source>
        <dbReference type="PIRSR" id="PIRSR600760-2"/>
    </source>
</evidence>
<feature type="binding site" evidence="5">
    <location>
        <position position="212"/>
    </location>
    <ligand>
        <name>Mg(2+)</name>
        <dbReference type="ChEBI" id="CHEBI:18420"/>
        <label>1</label>
        <note>catalytic</note>
    </ligand>
</feature>
<evidence type="ECO:0000313" key="7">
    <source>
        <dbReference type="Proteomes" id="UP000191110"/>
    </source>
</evidence>
<dbReference type="EMBL" id="MPRL01000045">
    <property type="protein sequence ID" value="OOZ39671.1"/>
    <property type="molecule type" value="Genomic_DNA"/>
</dbReference>
<dbReference type="Gene3D" id="3.30.540.10">
    <property type="entry name" value="Fructose-1,6-Bisphosphatase, subunit A, domain 1"/>
    <property type="match status" value="1"/>
</dbReference>
<dbReference type="PRINTS" id="PR00377">
    <property type="entry name" value="IMPHPHTASES"/>
</dbReference>
<evidence type="ECO:0000256" key="1">
    <source>
        <dbReference type="ARBA" id="ARBA00009759"/>
    </source>
</evidence>
<dbReference type="InterPro" id="IPR000760">
    <property type="entry name" value="Inositol_monophosphatase-like"/>
</dbReference>
<dbReference type="GO" id="GO:0007165">
    <property type="term" value="P:signal transduction"/>
    <property type="evidence" value="ECO:0007669"/>
    <property type="project" value="TreeGrafter"/>
</dbReference>
<dbReference type="InterPro" id="IPR020583">
    <property type="entry name" value="Inositol_monoP_metal-BS"/>
</dbReference>
<dbReference type="GO" id="GO:0046854">
    <property type="term" value="P:phosphatidylinositol phosphate biosynthetic process"/>
    <property type="evidence" value="ECO:0007669"/>
    <property type="project" value="InterPro"/>
</dbReference>
<feature type="binding site" evidence="5">
    <location>
        <position position="89"/>
    </location>
    <ligand>
        <name>Mg(2+)</name>
        <dbReference type="ChEBI" id="CHEBI:18420"/>
        <label>1</label>
        <note>catalytic</note>
    </ligand>
</feature>
<comment type="cofactor">
    <cofactor evidence="5">
        <name>Mg(2+)</name>
        <dbReference type="ChEBI" id="CHEBI:18420"/>
    </cofactor>
</comment>
<protein>
    <submittedName>
        <fullName evidence="6">Inositol monophosphatase</fullName>
    </submittedName>
</protein>
<comment type="caution">
    <text evidence="6">The sequence shown here is derived from an EMBL/GenBank/DDBJ whole genome shotgun (WGS) entry which is preliminary data.</text>
</comment>
<keyword evidence="2 5" id="KW-0479">Metal-binding</keyword>
<dbReference type="OrthoDB" id="9785695at2"/>
<feature type="binding site" evidence="5">
    <location>
        <position position="92"/>
    </location>
    <ligand>
        <name>Mg(2+)</name>
        <dbReference type="ChEBI" id="CHEBI:18420"/>
        <label>1</label>
        <note>catalytic</note>
    </ligand>
</feature>
<dbReference type="GO" id="GO:0046872">
    <property type="term" value="F:metal ion binding"/>
    <property type="evidence" value="ECO:0007669"/>
    <property type="project" value="UniProtKB-KW"/>
</dbReference>
<organism evidence="6 7">
    <name type="scientific">Solemya pervernicosa gill symbiont</name>
    <dbReference type="NCBI Taxonomy" id="642797"/>
    <lineage>
        <taxon>Bacteria</taxon>
        <taxon>Pseudomonadati</taxon>
        <taxon>Pseudomonadota</taxon>
        <taxon>Gammaproteobacteria</taxon>
        <taxon>sulfur-oxidizing symbionts</taxon>
    </lineage>
</organism>
<sequence>MEGSIDLKKLQQIVITAAREELLPRFEQIGHELKSDGSVVTEADIAMQQRLERELAEAWPQYGLLGEEMSTEAQQALLDAPGEGLWCLDPLDGTSNYASGIGYYCVSLALLDNEGSVLALIYDPVRDDCFTAVRGEGARLNGEPLLAPKGGEIKTSIAEIDLKRLDSDLAARIGAEHPFRSQRNFGSGALDWCWLAAGRYQLYLHGGQKLWDYAAGSLILAEAGGAATTFEGESMFADEKRGTRSVVSAVNGELQQQWLAWVKGARDGQG</sequence>
<keyword evidence="4 5" id="KW-0460">Magnesium</keyword>
<dbReference type="PROSITE" id="PS00629">
    <property type="entry name" value="IMP_1"/>
    <property type="match status" value="1"/>
</dbReference>
<dbReference type="InterPro" id="IPR020550">
    <property type="entry name" value="Inositol_monophosphatase_CS"/>
</dbReference>
<dbReference type="PANTHER" id="PTHR20854">
    <property type="entry name" value="INOSITOL MONOPHOSPHATASE"/>
    <property type="match status" value="1"/>
</dbReference>
<name>A0A1T2L3K7_9GAMM</name>
<dbReference type="GO" id="GO:0008934">
    <property type="term" value="F:inositol monophosphate 1-phosphatase activity"/>
    <property type="evidence" value="ECO:0007669"/>
    <property type="project" value="TreeGrafter"/>
</dbReference>
<dbReference type="RefSeq" id="WP_078484072.1">
    <property type="nucleotide sequence ID" value="NZ_MPRL01000045.1"/>
</dbReference>
<dbReference type="Proteomes" id="UP000191110">
    <property type="component" value="Unassembled WGS sequence"/>
</dbReference>
<dbReference type="GO" id="GO:0006020">
    <property type="term" value="P:inositol metabolic process"/>
    <property type="evidence" value="ECO:0007669"/>
    <property type="project" value="TreeGrafter"/>
</dbReference>
<dbReference type="PANTHER" id="PTHR20854:SF4">
    <property type="entry name" value="INOSITOL-1-MONOPHOSPHATASE-RELATED"/>
    <property type="match status" value="1"/>
</dbReference>
<dbReference type="SUPFAM" id="SSF56655">
    <property type="entry name" value="Carbohydrate phosphatase"/>
    <property type="match status" value="1"/>
</dbReference>
<dbReference type="Gene3D" id="3.40.190.80">
    <property type="match status" value="1"/>
</dbReference>
<dbReference type="CDD" id="cd01637">
    <property type="entry name" value="IMPase_like"/>
    <property type="match status" value="1"/>
</dbReference>
<evidence type="ECO:0000256" key="4">
    <source>
        <dbReference type="ARBA" id="ARBA00022842"/>
    </source>
</evidence>
<dbReference type="AlphaFoldDB" id="A0A1T2L3K7"/>